<reference evidence="8 9" key="1">
    <citation type="submission" date="2017-05" db="EMBL/GenBank/DDBJ databases">
        <title>Genome sequence for an aflatoxigenic pathogen of Argentinian peanut, Aspergillus arachidicola.</title>
        <authorList>
            <person name="Moore G."/>
            <person name="Beltz S.B."/>
            <person name="Mack B.M."/>
        </authorList>
    </citation>
    <scope>NUCLEOTIDE SEQUENCE [LARGE SCALE GENOMIC DNA]</scope>
    <source>
        <strain evidence="8 9">CBS 117610</strain>
    </source>
</reference>
<keyword evidence="5" id="KW-0804">Transcription</keyword>
<evidence type="ECO:0000259" key="7">
    <source>
        <dbReference type="PROSITE" id="PS50048"/>
    </source>
</evidence>
<dbReference type="GO" id="GO:0003677">
    <property type="term" value="F:DNA binding"/>
    <property type="evidence" value="ECO:0007669"/>
    <property type="project" value="UniProtKB-KW"/>
</dbReference>
<feature type="domain" description="Zn(2)-C6 fungal-type" evidence="7">
    <location>
        <begin position="83"/>
        <end position="113"/>
    </location>
</feature>
<dbReference type="InterPro" id="IPR001138">
    <property type="entry name" value="Zn2Cys6_DnaBD"/>
</dbReference>
<keyword evidence="3" id="KW-0805">Transcription regulation</keyword>
<dbReference type="Gene3D" id="4.10.240.10">
    <property type="entry name" value="Zn(2)-C6 fungal-type DNA-binding domain"/>
    <property type="match status" value="1"/>
</dbReference>
<accession>A0A2G7FLA8</accession>
<dbReference type="InterPro" id="IPR036864">
    <property type="entry name" value="Zn2-C6_fun-type_DNA-bd_sf"/>
</dbReference>
<dbReference type="GO" id="GO:0008270">
    <property type="term" value="F:zinc ion binding"/>
    <property type="evidence" value="ECO:0007669"/>
    <property type="project" value="InterPro"/>
</dbReference>
<evidence type="ECO:0000313" key="8">
    <source>
        <dbReference type="EMBL" id="PIG80571.1"/>
    </source>
</evidence>
<dbReference type="SUPFAM" id="SSF57701">
    <property type="entry name" value="Zn2/Cys6 DNA-binding domain"/>
    <property type="match status" value="1"/>
</dbReference>
<evidence type="ECO:0000256" key="6">
    <source>
        <dbReference type="ARBA" id="ARBA00023242"/>
    </source>
</evidence>
<comment type="subcellular location">
    <subcellularLocation>
        <location evidence="1">Nucleus</location>
    </subcellularLocation>
</comment>
<name>A0A2G7FLA8_9EURO</name>
<dbReference type="GO" id="GO:0000981">
    <property type="term" value="F:DNA-binding transcription factor activity, RNA polymerase II-specific"/>
    <property type="evidence" value="ECO:0007669"/>
    <property type="project" value="InterPro"/>
</dbReference>
<dbReference type="Pfam" id="PF00172">
    <property type="entry name" value="Zn_clus"/>
    <property type="match status" value="1"/>
</dbReference>
<keyword evidence="4" id="KW-0238">DNA-binding</keyword>
<dbReference type="InterPro" id="IPR007219">
    <property type="entry name" value="XnlR_reg_dom"/>
</dbReference>
<dbReference type="PANTHER" id="PTHR47338:SF20">
    <property type="entry name" value="ZN(II)2CYS6 TRANSCRIPTION FACTOR (EUROFUNG)"/>
    <property type="match status" value="1"/>
</dbReference>
<dbReference type="Proteomes" id="UP000231358">
    <property type="component" value="Unassembled WGS sequence"/>
</dbReference>
<keyword evidence="2" id="KW-0479">Metal-binding</keyword>
<protein>
    <recommendedName>
        <fullName evidence="7">Zn(2)-C6 fungal-type domain-containing protein</fullName>
    </recommendedName>
</protein>
<dbReference type="SMART" id="SM00066">
    <property type="entry name" value="GAL4"/>
    <property type="match status" value="1"/>
</dbReference>
<dbReference type="GO" id="GO:0006351">
    <property type="term" value="P:DNA-templated transcription"/>
    <property type="evidence" value="ECO:0007669"/>
    <property type="project" value="InterPro"/>
</dbReference>
<dbReference type="PROSITE" id="PS50048">
    <property type="entry name" value="ZN2_CY6_FUNGAL_2"/>
    <property type="match status" value="1"/>
</dbReference>
<keyword evidence="9" id="KW-1185">Reference proteome</keyword>
<keyword evidence="6" id="KW-0539">Nucleus</keyword>
<organism evidence="8 9">
    <name type="scientific">Aspergillus arachidicola</name>
    <dbReference type="NCBI Taxonomy" id="656916"/>
    <lineage>
        <taxon>Eukaryota</taxon>
        <taxon>Fungi</taxon>
        <taxon>Dikarya</taxon>
        <taxon>Ascomycota</taxon>
        <taxon>Pezizomycotina</taxon>
        <taxon>Eurotiomycetes</taxon>
        <taxon>Eurotiomycetidae</taxon>
        <taxon>Eurotiales</taxon>
        <taxon>Aspergillaceae</taxon>
        <taxon>Aspergillus</taxon>
        <taxon>Aspergillus subgen. Circumdati</taxon>
    </lineage>
</organism>
<comment type="caution">
    <text evidence="8">The sequence shown here is derived from an EMBL/GenBank/DDBJ whole genome shotgun (WGS) entry which is preliminary data.</text>
</comment>
<dbReference type="GO" id="GO:0009893">
    <property type="term" value="P:positive regulation of metabolic process"/>
    <property type="evidence" value="ECO:0007669"/>
    <property type="project" value="UniProtKB-ARBA"/>
</dbReference>
<dbReference type="PANTHER" id="PTHR47338">
    <property type="entry name" value="ZN(II)2CYS6 TRANSCRIPTION FACTOR (EUROFUNG)-RELATED"/>
    <property type="match status" value="1"/>
</dbReference>
<proteinExistence type="predicted"/>
<evidence type="ECO:0000256" key="1">
    <source>
        <dbReference type="ARBA" id="ARBA00004123"/>
    </source>
</evidence>
<dbReference type="EMBL" id="NEXV01000609">
    <property type="protein sequence ID" value="PIG80571.1"/>
    <property type="molecule type" value="Genomic_DNA"/>
</dbReference>
<evidence type="ECO:0000256" key="4">
    <source>
        <dbReference type="ARBA" id="ARBA00023125"/>
    </source>
</evidence>
<gene>
    <name evidence="8" type="ORF">AARAC_003264</name>
</gene>
<dbReference type="Pfam" id="PF04082">
    <property type="entry name" value="Fungal_trans"/>
    <property type="match status" value="1"/>
</dbReference>
<dbReference type="InterPro" id="IPR050815">
    <property type="entry name" value="TF_fung"/>
</dbReference>
<evidence type="ECO:0000256" key="5">
    <source>
        <dbReference type="ARBA" id="ARBA00023163"/>
    </source>
</evidence>
<dbReference type="CDD" id="cd12148">
    <property type="entry name" value="fungal_TF_MHR"/>
    <property type="match status" value="1"/>
</dbReference>
<evidence type="ECO:0000256" key="2">
    <source>
        <dbReference type="ARBA" id="ARBA00022723"/>
    </source>
</evidence>
<sequence length="709" mass="79091">MSLTRFAGKTARPGLGLRVLRGNGKPQEKRTPLDTFPDCQHDRVPLNGITVGPWVIVIGVGAPFLLELGCDHLTPKFTDLHSRCVVCRQRKTKCDRRRPTCSFCQKYDFDCTYLLPRKAGLRAGYVSQLEQRIGVYSSGNWSSELEARFESFQQEVWQSLPQSQGDAVATAPCLQTKAGDPSVPQAPEVAQVSQPSSHFSAGDAPTVGLTQLDGDDDPLALVAEPLELTQAMAAEYCAIWFEKYHPWFPILHQPSLVEYCQQWDPTSDATSSLRRLQAIVAVILPDHCPNARLTPALRRQWSQRLRHEVLLAAMHNLCMENLQALLIISIVEYGDGNLSEFWNLMALCKRMGTQLGLRDLVAHNCQNFGVSFSQAPPRMLSVPTTAIELEEKTRAFWAAEALDSVSTLGVAWNLGVSKPELAASLPCSDDIWGFSEALLAMYRFGGVDSPSCFSLFVRLATRDLWHVHHFLQQSYYSQPSSTDATAAPVDVPSNSRQRECMVVDQQLLEWQQDFQRLLTVSTPPYTDLYSYSTTESSQAKHPNTILIQCTVDSAIISLYQRYLIPAVRPYDDGTAVGDERRDSVASAPPKPWKHAADRCQQSCDHMAEVLRNASDEILTNVNPLIIYSIFVAGRFSIAYHHTIGTEVPSKTHFIIYALTVCGKRWLLARQLRRVLDAAMWERSASASTATPSPMSSMICSITRWISPRP</sequence>
<dbReference type="AlphaFoldDB" id="A0A2G7FLA8"/>
<dbReference type="CDD" id="cd00067">
    <property type="entry name" value="GAL4"/>
    <property type="match status" value="1"/>
</dbReference>
<evidence type="ECO:0000313" key="9">
    <source>
        <dbReference type="Proteomes" id="UP000231358"/>
    </source>
</evidence>
<evidence type="ECO:0000256" key="3">
    <source>
        <dbReference type="ARBA" id="ARBA00023015"/>
    </source>
</evidence>
<dbReference type="GO" id="GO:0005634">
    <property type="term" value="C:nucleus"/>
    <property type="evidence" value="ECO:0007669"/>
    <property type="project" value="UniProtKB-SubCell"/>
</dbReference>